<keyword evidence="3 5" id="KW-0663">Pyridoxal phosphate</keyword>
<dbReference type="PIRSF" id="PIRSF006278">
    <property type="entry name" value="ACCD_DCysDesulf"/>
    <property type="match status" value="1"/>
</dbReference>
<evidence type="ECO:0000256" key="2">
    <source>
        <dbReference type="ARBA" id="ARBA00008639"/>
    </source>
</evidence>
<evidence type="ECO:0000256" key="1">
    <source>
        <dbReference type="ARBA" id="ARBA00001933"/>
    </source>
</evidence>
<feature type="modified residue" description="N6-(pyridoxal phosphate)lysine" evidence="5">
    <location>
        <position position="31"/>
    </location>
</feature>
<dbReference type="InterPro" id="IPR036052">
    <property type="entry name" value="TrpB-like_PALP_sf"/>
</dbReference>
<comment type="cofactor">
    <cofactor evidence="1">
        <name>pyridoxal 5'-phosphate</name>
        <dbReference type="ChEBI" id="CHEBI:597326"/>
    </cofactor>
</comment>
<evidence type="ECO:0000256" key="3">
    <source>
        <dbReference type="ARBA" id="ARBA00022898"/>
    </source>
</evidence>
<evidence type="ECO:0000313" key="6">
    <source>
        <dbReference type="EMBL" id="CCA21429.1"/>
    </source>
</evidence>
<dbReference type="GO" id="GO:0019148">
    <property type="term" value="F:D-cysteine desulfhydrase activity"/>
    <property type="evidence" value="ECO:0007669"/>
    <property type="project" value="TreeGrafter"/>
</dbReference>
<evidence type="ECO:0000256" key="5">
    <source>
        <dbReference type="PIRSR" id="PIRSR006278-2"/>
    </source>
</evidence>
<evidence type="ECO:0000256" key="4">
    <source>
        <dbReference type="PIRSR" id="PIRSR006278-1"/>
    </source>
</evidence>
<dbReference type="PANTHER" id="PTHR43780">
    <property type="entry name" value="1-AMINOCYCLOPROPANE-1-CARBOXYLATE DEAMINASE-RELATED"/>
    <property type="match status" value="1"/>
</dbReference>
<dbReference type="InterPro" id="IPR027278">
    <property type="entry name" value="ACCD_DCysDesulf"/>
</dbReference>
<dbReference type="Gene3D" id="3.40.50.1100">
    <property type="match status" value="2"/>
</dbReference>
<reference evidence="6" key="2">
    <citation type="submission" date="2011-02" db="EMBL/GenBank/DDBJ databases">
        <authorList>
            <person name="MacLean D."/>
        </authorList>
    </citation>
    <scope>NUCLEOTIDE SEQUENCE</scope>
</reference>
<feature type="active site" description="Nucleophile" evidence="4">
    <location>
        <position position="59"/>
    </location>
</feature>
<reference evidence="6" key="1">
    <citation type="journal article" date="2011" name="PLoS Biol.">
        <title>Gene gain and loss during evolution of obligate parasitism in the white rust pathogen of Arabidopsis thaliana.</title>
        <authorList>
            <person name="Kemen E."/>
            <person name="Gardiner A."/>
            <person name="Schultz-Larsen T."/>
            <person name="Kemen A.C."/>
            <person name="Balmuth A.L."/>
            <person name="Robert-Seilaniantz A."/>
            <person name="Bailey K."/>
            <person name="Holub E."/>
            <person name="Studholme D.J."/>
            <person name="Maclean D."/>
            <person name="Jones J.D."/>
        </authorList>
    </citation>
    <scope>NUCLEOTIDE SEQUENCE</scope>
</reference>
<sequence length="316" mass="36178">MIRVSPIQCVRFRQQLIHVKRDDLLPLEGNKMRKLYWLLQQRKSFFDDAHIFSYGGSNSNAMLAIAQLSQLKRVPFTYFCEQERFQNLLEGNMAISKMLGMHCISLSKKDFRNLVEEEGEASIVRDHGAGKRIIFIPRGAAFQEAKFGIEQLARELNSCSRNQATNISMSVVLPSGTGTTAFYLAQYLDKAHTVHTIPCVGDHLYLRNQFQKLASDFDSTPSIPNILIPKTKKRFGQLYKPFYDVYGELLESTEIEFDLLYGCVAWLVMFENFQSLHFPLDDETKHQVIYIHTGGVSGNPTMLQRYGQSRLIDSIT</sequence>
<name>F0WJI0_9STRA</name>
<protein>
    <submittedName>
        <fullName evidence="6">Uncharacterized protein AlNc14C122G6705</fullName>
    </submittedName>
</protein>
<dbReference type="HOGENOM" id="CLU_061664_0_0_1"/>
<dbReference type="AlphaFoldDB" id="F0WJI0"/>
<gene>
    <name evidence="6" type="primary">AlNc14C122G6705</name>
    <name evidence="6" type="ORF">ALNC14_075720</name>
</gene>
<proteinExistence type="inferred from homology"/>
<dbReference type="PANTHER" id="PTHR43780:SF2">
    <property type="entry name" value="1-AMINOCYCLOPROPANE-1-CARBOXYLATE DEAMINASE-RELATED"/>
    <property type="match status" value="1"/>
</dbReference>
<comment type="similarity">
    <text evidence="2">Belongs to the ACC deaminase/D-cysteine desulfhydrase family.</text>
</comment>
<dbReference type="EMBL" id="FR824167">
    <property type="protein sequence ID" value="CCA21429.1"/>
    <property type="molecule type" value="Genomic_DNA"/>
</dbReference>
<dbReference type="SUPFAM" id="SSF53686">
    <property type="entry name" value="Tryptophan synthase beta subunit-like PLP-dependent enzymes"/>
    <property type="match status" value="1"/>
</dbReference>
<organism evidence="6">
    <name type="scientific">Albugo laibachii Nc14</name>
    <dbReference type="NCBI Taxonomy" id="890382"/>
    <lineage>
        <taxon>Eukaryota</taxon>
        <taxon>Sar</taxon>
        <taxon>Stramenopiles</taxon>
        <taxon>Oomycota</taxon>
        <taxon>Peronosporomycetes</taxon>
        <taxon>Albuginales</taxon>
        <taxon>Albuginaceae</taxon>
        <taxon>Albugo</taxon>
    </lineage>
</organism>
<accession>F0WJI0</accession>